<organism evidence="1 2">
    <name type="scientific">Gossypium australe</name>
    <dbReference type="NCBI Taxonomy" id="47621"/>
    <lineage>
        <taxon>Eukaryota</taxon>
        <taxon>Viridiplantae</taxon>
        <taxon>Streptophyta</taxon>
        <taxon>Embryophyta</taxon>
        <taxon>Tracheophyta</taxon>
        <taxon>Spermatophyta</taxon>
        <taxon>Magnoliopsida</taxon>
        <taxon>eudicotyledons</taxon>
        <taxon>Gunneridae</taxon>
        <taxon>Pentapetalae</taxon>
        <taxon>rosids</taxon>
        <taxon>malvids</taxon>
        <taxon>Malvales</taxon>
        <taxon>Malvaceae</taxon>
        <taxon>Malvoideae</taxon>
        <taxon>Gossypium</taxon>
    </lineage>
</organism>
<keyword evidence="2" id="KW-1185">Reference proteome</keyword>
<reference evidence="2" key="1">
    <citation type="journal article" date="2019" name="Plant Biotechnol. J.">
        <title>Genome sequencing of the Australian wild diploid species Gossypium australe highlights disease resistance and delayed gland morphogenesis.</title>
        <authorList>
            <person name="Cai Y."/>
            <person name="Cai X."/>
            <person name="Wang Q."/>
            <person name="Wang P."/>
            <person name="Zhang Y."/>
            <person name="Cai C."/>
            <person name="Xu Y."/>
            <person name="Wang K."/>
            <person name="Zhou Z."/>
            <person name="Wang C."/>
            <person name="Geng S."/>
            <person name="Li B."/>
            <person name="Dong Q."/>
            <person name="Hou Y."/>
            <person name="Wang H."/>
            <person name="Ai P."/>
            <person name="Liu Z."/>
            <person name="Yi F."/>
            <person name="Sun M."/>
            <person name="An G."/>
            <person name="Cheng J."/>
            <person name="Zhang Y."/>
            <person name="Shi Q."/>
            <person name="Xie Y."/>
            <person name="Shi X."/>
            <person name="Chang Y."/>
            <person name="Huang F."/>
            <person name="Chen Y."/>
            <person name="Hong S."/>
            <person name="Mi L."/>
            <person name="Sun Q."/>
            <person name="Zhang L."/>
            <person name="Zhou B."/>
            <person name="Peng R."/>
            <person name="Zhang X."/>
            <person name="Liu F."/>
        </authorList>
    </citation>
    <scope>NUCLEOTIDE SEQUENCE [LARGE SCALE GENOMIC DNA]</scope>
    <source>
        <strain evidence="2">cv. PA1801</strain>
    </source>
</reference>
<keyword evidence="1" id="KW-0548">Nucleotidyltransferase</keyword>
<dbReference type="GO" id="GO:0003964">
    <property type="term" value="F:RNA-directed DNA polymerase activity"/>
    <property type="evidence" value="ECO:0007669"/>
    <property type="project" value="UniProtKB-KW"/>
</dbReference>
<dbReference type="AlphaFoldDB" id="A0A5B6UX57"/>
<evidence type="ECO:0000313" key="2">
    <source>
        <dbReference type="Proteomes" id="UP000325315"/>
    </source>
</evidence>
<gene>
    <name evidence="1" type="ORF">EPI10_028424</name>
</gene>
<dbReference type="EMBL" id="SMMG02000009">
    <property type="protein sequence ID" value="KAA3461888.1"/>
    <property type="molecule type" value="Genomic_DNA"/>
</dbReference>
<name>A0A5B6UX57_9ROSI</name>
<comment type="caution">
    <text evidence="1">The sequence shown here is derived from an EMBL/GenBank/DDBJ whole genome shotgun (WGS) entry which is preliminary data.</text>
</comment>
<dbReference type="Proteomes" id="UP000325315">
    <property type="component" value="Unassembled WGS sequence"/>
</dbReference>
<proteinExistence type="predicted"/>
<accession>A0A5B6UX57</accession>
<keyword evidence="1" id="KW-0808">Transferase</keyword>
<sequence length="85" mass="10076">MLSKIKGWSTRFLSIGGREWQKSHHKCSIHWCEWRKLGELKEDGNLGFRCLSKFNIAMLTKQRVAFVLLSRFIISEVIKTKYYPN</sequence>
<evidence type="ECO:0000313" key="1">
    <source>
        <dbReference type="EMBL" id="KAA3461888.1"/>
    </source>
</evidence>
<dbReference type="OrthoDB" id="1108994at2759"/>
<keyword evidence="1" id="KW-0695">RNA-directed DNA polymerase</keyword>
<protein>
    <submittedName>
        <fullName evidence="1">Reverse transcriptase</fullName>
    </submittedName>
</protein>